<sequence length="226" mass="25093">MSSPKVTFFCPRRQNDILITKQRSIKKKLVMDLSFTLSVVSAILAITAVIAVFIVIFRYHNTVTKTHTDNIETNMDENLRIPVTAEVGSGYFKMTDVSFDSDTLGKIKIRNGKSDAQMKEEDADLVITPVEGRALEVTVGRNLTFEGHSRCGTTHQERSTSLVCRWCQRLTHQRPLSVAPTPPPSPPSLLMRMKLAPLCGTTFGAPIAATAGGNLFDVRARHLLWH</sequence>
<protein>
    <submittedName>
        <fullName evidence="3">WSSV123</fullName>
    </submittedName>
</protein>
<dbReference type="Pfam" id="PF12175">
    <property type="entry name" value="WSS_VP"/>
    <property type="match status" value="1"/>
</dbReference>
<keyword evidence="1" id="KW-1133">Transmembrane helix</keyword>
<proteinExistence type="predicted"/>
<evidence type="ECO:0000256" key="1">
    <source>
        <dbReference type="SAM" id="Phobius"/>
    </source>
</evidence>
<dbReference type="InterPro" id="IPR022004">
    <property type="entry name" value="WSSV_Vp28"/>
</dbReference>
<feature type="transmembrane region" description="Helical" evidence="1">
    <location>
        <begin position="33"/>
        <end position="57"/>
    </location>
</feature>
<dbReference type="Gene3D" id="2.60.40.2770">
    <property type="entry name" value="WSSV envelope protein-like"/>
    <property type="match status" value="1"/>
</dbReference>
<dbReference type="EMBL" id="MG702567">
    <property type="protein sequence ID" value="AUO14975.1"/>
    <property type="molecule type" value="Genomic_DNA"/>
</dbReference>
<feature type="domain" description="White spot syndrome virus structural envelope protein Vp28" evidence="2">
    <location>
        <begin position="31"/>
        <end position="150"/>
    </location>
</feature>
<dbReference type="SMR" id="A0A2I6SBQ3"/>
<name>A0A2I6SBQ3_9VIRU</name>
<dbReference type="Proteomes" id="UP000267352">
    <property type="component" value="Segment"/>
</dbReference>
<accession>A0A2I6SBQ3</accession>
<reference evidence="3" key="2">
    <citation type="journal article" date="2018" name="Genome Announc.">
        <title>First Report of a Complete Genome Sequence of White spot syndrome virus from India.</title>
        <authorList>
            <person name="Vinaya Kumar K."/>
            <person name="Shekhar M.S."/>
            <person name="Otta S.K."/>
            <person name="Karthic K."/>
            <person name="Ashok Kumar J."/>
            <person name="Gopikrishna G."/>
            <person name="Vijayan K.K."/>
        </authorList>
    </citation>
    <scope>NUCLEOTIDE SEQUENCE</scope>
    <source>
        <strain evidence="3">IN_AP4RU</strain>
    </source>
</reference>
<evidence type="ECO:0000259" key="2">
    <source>
        <dbReference type="Pfam" id="PF12175"/>
    </source>
</evidence>
<evidence type="ECO:0000313" key="3">
    <source>
        <dbReference type="EMBL" id="AUO14975.1"/>
    </source>
</evidence>
<organism evidence="3">
    <name type="scientific">White spot syndrome virus</name>
    <dbReference type="NCBI Taxonomy" id="342409"/>
    <lineage>
        <taxon>Viruses</taxon>
        <taxon>Viruses incertae sedis</taxon>
        <taxon>Naldaviricetes</taxon>
        <taxon>Nimaviridae</taxon>
        <taxon>Whispovirus</taxon>
    </lineage>
</organism>
<keyword evidence="1" id="KW-0472">Membrane</keyword>
<dbReference type="InterPro" id="IPR037251">
    <property type="entry name" value="WSSV_Vp28_sf"/>
</dbReference>
<reference evidence="3" key="1">
    <citation type="submission" date="2017-12" db="EMBL/GenBank/DDBJ databases">
        <authorList>
            <person name="Katneni V.K."/>
            <person name="Shekhar M.S."/>
            <person name="Otta S.K."/>
            <person name="Karthic K."/>
            <person name="Jangam A.K."/>
            <person name="Gopikrishna G."/>
            <person name="Vijayan K.K."/>
        </authorList>
    </citation>
    <scope>NUCLEOTIDE SEQUENCE [LARGE SCALE GENOMIC DNA]</scope>
    <source>
        <strain evidence="3">IN_AP4RU</strain>
    </source>
</reference>
<dbReference type="SUPFAM" id="SSF158974">
    <property type="entry name" value="WSSV envelope protein-like"/>
    <property type="match status" value="1"/>
</dbReference>
<keyword evidence="1" id="KW-0812">Transmembrane</keyword>